<dbReference type="Pfam" id="PF08281">
    <property type="entry name" value="Sigma70_r4_2"/>
    <property type="match status" value="1"/>
</dbReference>
<dbReference type="Proteomes" id="UP000242818">
    <property type="component" value="Unassembled WGS sequence"/>
</dbReference>
<dbReference type="InterPro" id="IPR014284">
    <property type="entry name" value="RNA_pol_sigma-70_dom"/>
</dbReference>
<evidence type="ECO:0000256" key="1">
    <source>
        <dbReference type="ARBA" id="ARBA00010641"/>
    </source>
</evidence>
<comment type="similarity">
    <text evidence="1">Belongs to the sigma-70 factor family. ECF subfamily.</text>
</comment>
<evidence type="ECO:0000259" key="5">
    <source>
        <dbReference type="Pfam" id="PF04542"/>
    </source>
</evidence>
<dbReference type="InterPro" id="IPR013249">
    <property type="entry name" value="RNA_pol_sigma70_r4_t2"/>
</dbReference>
<keyword evidence="3" id="KW-0731">Sigma factor</keyword>
<dbReference type="Gene3D" id="1.10.10.10">
    <property type="entry name" value="Winged helix-like DNA-binding domain superfamily/Winged helix DNA-binding domain"/>
    <property type="match status" value="1"/>
</dbReference>
<dbReference type="InterPro" id="IPR036388">
    <property type="entry name" value="WH-like_DNA-bd_sf"/>
</dbReference>
<feature type="domain" description="RNA polymerase sigma-70 region 2" evidence="5">
    <location>
        <begin position="26"/>
        <end position="93"/>
    </location>
</feature>
<dbReference type="NCBIfam" id="TIGR02985">
    <property type="entry name" value="Sig70_bacteroi1"/>
    <property type="match status" value="1"/>
</dbReference>
<dbReference type="GO" id="GO:0003677">
    <property type="term" value="F:DNA binding"/>
    <property type="evidence" value="ECO:0007669"/>
    <property type="project" value="InterPro"/>
</dbReference>
<dbReference type="STRING" id="1335309.GA0116948_101459"/>
<evidence type="ECO:0000256" key="4">
    <source>
        <dbReference type="ARBA" id="ARBA00023163"/>
    </source>
</evidence>
<dbReference type="Gene3D" id="1.10.1740.10">
    <property type="match status" value="1"/>
</dbReference>
<dbReference type="Pfam" id="PF04542">
    <property type="entry name" value="Sigma70_r2"/>
    <property type="match status" value="1"/>
</dbReference>
<proteinExistence type="inferred from homology"/>
<dbReference type="InterPro" id="IPR013325">
    <property type="entry name" value="RNA_pol_sigma_r2"/>
</dbReference>
<dbReference type="OrthoDB" id="656273at2"/>
<keyword evidence="2" id="KW-0805">Transcription regulation</keyword>
<evidence type="ECO:0000259" key="6">
    <source>
        <dbReference type="Pfam" id="PF08281"/>
    </source>
</evidence>
<dbReference type="AlphaFoldDB" id="A0A1C3ZLZ0"/>
<dbReference type="InterPro" id="IPR014327">
    <property type="entry name" value="RNA_pol_sigma70_bacteroid"/>
</dbReference>
<dbReference type="SUPFAM" id="SSF88946">
    <property type="entry name" value="Sigma2 domain of RNA polymerase sigma factors"/>
    <property type="match status" value="1"/>
</dbReference>
<dbReference type="InterPro" id="IPR013324">
    <property type="entry name" value="RNA_pol_sigma_r3/r4-like"/>
</dbReference>
<dbReference type="RefSeq" id="WP_089708575.1">
    <property type="nucleotide sequence ID" value="NZ_FMAR01000001.1"/>
</dbReference>
<evidence type="ECO:0000313" key="7">
    <source>
        <dbReference type="EMBL" id="SCB83358.1"/>
    </source>
</evidence>
<dbReference type="PANTHER" id="PTHR43133:SF46">
    <property type="entry name" value="RNA POLYMERASE SIGMA-70 FACTOR ECF SUBFAMILY"/>
    <property type="match status" value="1"/>
</dbReference>
<sequence length="203" mass="23854">MEERLYTEEILLQRFAAGDPTAFQFIFRQHYQALCYFANSIVANDQEAEDLVQESFSKLWDKRNGFGSASSIKAFLFISTKNASLNFIKSRERHSLKEKEFSYLHPEEESLDINRFDPVLTETEIMQQLYAEIERLPNQCRRIFKMSYLEGRKNEDIANTLHLSYNTVRAQKLRALKLIRSGLLKKNILPLLGMYLVLLRHTH</sequence>
<feature type="domain" description="RNA polymerase sigma factor 70 region 4 type 2" evidence="6">
    <location>
        <begin position="127"/>
        <end position="178"/>
    </location>
</feature>
<keyword evidence="4" id="KW-0804">Transcription</keyword>
<keyword evidence="8" id="KW-1185">Reference proteome</keyword>
<dbReference type="EMBL" id="FMAR01000001">
    <property type="protein sequence ID" value="SCB83358.1"/>
    <property type="molecule type" value="Genomic_DNA"/>
</dbReference>
<reference evidence="7 8" key="1">
    <citation type="submission" date="2016-08" db="EMBL/GenBank/DDBJ databases">
        <authorList>
            <person name="Seilhamer J.J."/>
        </authorList>
    </citation>
    <scope>NUCLEOTIDE SEQUENCE [LARGE SCALE GENOMIC DNA]</scope>
    <source>
        <strain evidence="7 8">A37T2</strain>
    </source>
</reference>
<evidence type="ECO:0000313" key="8">
    <source>
        <dbReference type="Proteomes" id="UP000242818"/>
    </source>
</evidence>
<gene>
    <name evidence="7" type="ORF">GA0116948_101459</name>
</gene>
<dbReference type="GO" id="GO:0016987">
    <property type="term" value="F:sigma factor activity"/>
    <property type="evidence" value="ECO:0007669"/>
    <property type="project" value="UniProtKB-KW"/>
</dbReference>
<dbReference type="SUPFAM" id="SSF88659">
    <property type="entry name" value="Sigma3 and sigma4 domains of RNA polymerase sigma factors"/>
    <property type="match status" value="1"/>
</dbReference>
<dbReference type="InterPro" id="IPR039425">
    <property type="entry name" value="RNA_pol_sigma-70-like"/>
</dbReference>
<protein>
    <submittedName>
        <fullName evidence="7">RNA polymerase sigma-70 factor, ECF subfamily</fullName>
    </submittedName>
</protein>
<dbReference type="GO" id="GO:0006352">
    <property type="term" value="P:DNA-templated transcription initiation"/>
    <property type="evidence" value="ECO:0007669"/>
    <property type="project" value="InterPro"/>
</dbReference>
<evidence type="ECO:0000256" key="3">
    <source>
        <dbReference type="ARBA" id="ARBA00023082"/>
    </source>
</evidence>
<dbReference type="NCBIfam" id="TIGR02937">
    <property type="entry name" value="sigma70-ECF"/>
    <property type="match status" value="1"/>
</dbReference>
<dbReference type="PANTHER" id="PTHR43133">
    <property type="entry name" value="RNA POLYMERASE ECF-TYPE SIGMA FACTO"/>
    <property type="match status" value="1"/>
</dbReference>
<evidence type="ECO:0000256" key="2">
    <source>
        <dbReference type="ARBA" id="ARBA00023015"/>
    </source>
</evidence>
<dbReference type="InterPro" id="IPR007627">
    <property type="entry name" value="RNA_pol_sigma70_r2"/>
</dbReference>
<organism evidence="7 8">
    <name type="scientific">Chitinophaga costaii</name>
    <dbReference type="NCBI Taxonomy" id="1335309"/>
    <lineage>
        <taxon>Bacteria</taxon>
        <taxon>Pseudomonadati</taxon>
        <taxon>Bacteroidota</taxon>
        <taxon>Chitinophagia</taxon>
        <taxon>Chitinophagales</taxon>
        <taxon>Chitinophagaceae</taxon>
        <taxon>Chitinophaga</taxon>
    </lineage>
</organism>
<name>A0A1C3ZLZ0_9BACT</name>
<accession>A0A1C3ZLZ0</accession>